<organism evidence="12 13">
    <name type="scientific">SAR86 cluster bacterium</name>
    <dbReference type="NCBI Taxonomy" id="2030880"/>
    <lineage>
        <taxon>Bacteria</taxon>
        <taxon>Pseudomonadati</taxon>
        <taxon>Pseudomonadota</taxon>
        <taxon>Gammaproteobacteria</taxon>
        <taxon>SAR86 cluster</taxon>
    </lineage>
</organism>
<dbReference type="EC" id="5.2.1.8" evidence="10"/>
<evidence type="ECO:0000256" key="10">
    <source>
        <dbReference type="RuleBase" id="RU003915"/>
    </source>
</evidence>
<dbReference type="PANTHER" id="PTHR47861">
    <property type="entry name" value="FKBP-TYPE PEPTIDYL-PROLYL CIS-TRANS ISOMERASE SLYD"/>
    <property type="match status" value="1"/>
</dbReference>
<dbReference type="InterPro" id="IPR001179">
    <property type="entry name" value="PPIase_FKBP_dom"/>
</dbReference>
<gene>
    <name evidence="12" type="ORF">HQ497_01730</name>
</gene>
<dbReference type="EMBL" id="JABMOJ010000062">
    <property type="protein sequence ID" value="NQV64060.1"/>
    <property type="molecule type" value="Genomic_DNA"/>
</dbReference>
<evidence type="ECO:0000256" key="5">
    <source>
        <dbReference type="ARBA" id="ARBA00023110"/>
    </source>
</evidence>
<evidence type="ECO:0000256" key="7">
    <source>
        <dbReference type="ARBA" id="ARBA00023235"/>
    </source>
</evidence>
<dbReference type="Pfam" id="PF00254">
    <property type="entry name" value="FKBP_C"/>
    <property type="match status" value="1"/>
</dbReference>
<dbReference type="PANTHER" id="PTHR47861:SF3">
    <property type="entry name" value="FKBP-TYPE PEPTIDYL-PROLYL CIS-TRANS ISOMERASE SLYD"/>
    <property type="match status" value="1"/>
</dbReference>
<comment type="catalytic activity">
    <reaction evidence="1 9 10">
        <text>[protein]-peptidylproline (omega=180) = [protein]-peptidylproline (omega=0)</text>
        <dbReference type="Rhea" id="RHEA:16237"/>
        <dbReference type="Rhea" id="RHEA-COMP:10747"/>
        <dbReference type="Rhea" id="RHEA-COMP:10748"/>
        <dbReference type="ChEBI" id="CHEBI:83833"/>
        <dbReference type="ChEBI" id="CHEBI:83834"/>
        <dbReference type="EC" id="5.2.1.8"/>
    </reaction>
</comment>
<evidence type="ECO:0000256" key="6">
    <source>
        <dbReference type="ARBA" id="ARBA00023186"/>
    </source>
</evidence>
<feature type="domain" description="PPIase FKBP-type" evidence="11">
    <location>
        <begin position="6"/>
        <end position="83"/>
    </location>
</feature>
<reference evidence="12" key="1">
    <citation type="submission" date="2020-05" db="EMBL/GenBank/DDBJ databases">
        <title>Sulfur intermediates as new biogeochemical hubs in an aquatic model microbial ecosystem.</title>
        <authorList>
            <person name="Vigneron A."/>
        </authorList>
    </citation>
    <scope>NUCLEOTIDE SEQUENCE</scope>
    <source>
        <strain evidence="12">Bin.250</strain>
    </source>
</reference>
<dbReference type="Gene3D" id="3.10.50.40">
    <property type="match status" value="1"/>
</dbReference>
<evidence type="ECO:0000256" key="8">
    <source>
        <dbReference type="ARBA" id="ARBA00037071"/>
    </source>
</evidence>
<dbReference type="SUPFAM" id="SSF54534">
    <property type="entry name" value="FKBP-like"/>
    <property type="match status" value="1"/>
</dbReference>
<keyword evidence="6" id="KW-0143">Chaperone</keyword>
<accession>A0A972VX94</accession>
<comment type="subcellular location">
    <subcellularLocation>
        <location evidence="2">Cytoplasm</location>
    </subcellularLocation>
</comment>
<comment type="caution">
    <text evidence="12">The sequence shown here is derived from an EMBL/GenBank/DDBJ whole genome shotgun (WGS) entry which is preliminary data.</text>
</comment>
<dbReference type="GO" id="GO:0003755">
    <property type="term" value="F:peptidyl-prolyl cis-trans isomerase activity"/>
    <property type="evidence" value="ECO:0007669"/>
    <property type="project" value="UniProtKB-UniRule"/>
</dbReference>
<sequence>MKIVANAVVSIHYELTNVGGEVLDSSLEMDPLTYLHGTGGLIPGLEKALDGRGVGDTLSVDIQPNEAYGPVNADLIQAVPLSAFEGVEKVEAGMQFQTGGEDGQEQSVKVVSVAEDVVTIDANHPLAGEILHFDVTIEAIRAATEEELDHGHAH</sequence>
<dbReference type="GO" id="GO:0005737">
    <property type="term" value="C:cytoplasm"/>
    <property type="evidence" value="ECO:0007669"/>
    <property type="project" value="UniProtKB-SubCell"/>
</dbReference>
<dbReference type="Proteomes" id="UP000754644">
    <property type="component" value="Unassembled WGS sequence"/>
</dbReference>
<keyword evidence="7 9" id="KW-0413">Isomerase</keyword>
<keyword evidence="5 9" id="KW-0697">Rotamase</keyword>
<evidence type="ECO:0000313" key="13">
    <source>
        <dbReference type="Proteomes" id="UP000754644"/>
    </source>
</evidence>
<protein>
    <recommendedName>
        <fullName evidence="10">Peptidyl-prolyl cis-trans isomerase</fullName>
        <ecNumber evidence="10">5.2.1.8</ecNumber>
    </recommendedName>
</protein>
<evidence type="ECO:0000259" key="11">
    <source>
        <dbReference type="PROSITE" id="PS50059"/>
    </source>
</evidence>
<evidence type="ECO:0000256" key="3">
    <source>
        <dbReference type="ARBA" id="ARBA00006577"/>
    </source>
</evidence>
<dbReference type="PROSITE" id="PS50059">
    <property type="entry name" value="FKBP_PPIASE"/>
    <property type="match status" value="1"/>
</dbReference>
<keyword evidence="4" id="KW-0963">Cytoplasm</keyword>
<comment type="similarity">
    <text evidence="3 10">Belongs to the FKBP-type PPIase family.</text>
</comment>
<evidence type="ECO:0000313" key="12">
    <source>
        <dbReference type="EMBL" id="NQV64060.1"/>
    </source>
</evidence>
<evidence type="ECO:0000256" key="1">
    <source>
        <dbReference type="ARBA" id="ARBA00000971"/>
    </source>
</evidence>
<proteinExistence type="inferred from homology"/>
<name>A0A972VX94_9GAMM</name>
<dbReference type="InterPro" id="IPR046357">
    <property type="entry name" value="PPIase_dom_sf"/>
</dbReference>
<evidence type="ECO:0000256" key="4">
    <source>
        <dbReference type="ARBA" id="ARBA00022490"/>
    </source>
</evidence>
<evidence type="ECO:0000256" key="9">
    <source>
        <dbReference type="PROSITE-ProRule" id="PRU00277"/>
    </source>
</evidence>
<evidence type="ECO:0000256" key="2">
    <source>
        <dbReference type="ARBA" id="ARBA00004496"/>
    </source>
</evidence>
<comment type="function">
    <text evidence="8">Also involved in hydrogenase metallocenter assembly, probably by participating in the nickel insertion step. This function in hydrogenase biosynthesis requires chaperone activity and the presence of the metal-binding domain, but not PPIase activity.</text>
</comment>
<dbReference type="AlphaFoldDB" id="A0A972VX94"/>
<dbReference type="GO" id="GO:0042026">
    <property type="term" value="P:protein refolding"/>
    <property type="evidence" value="ECO:0007669"/>
    <property type="project" value="UniProtKB-ARBA"/>
</dbReference>